<evidence type="ECO:0000313" key="1">
    <source>
        <dbReference type="EMBL" id="UKJ87617.2"/>
    </source>
</evidence>
<name>A0A976M4L0_THEOR</name>
<dbReference type="EMBL" id="CP056065">
    <property type="protein sequence ID" value="UKJ87617.2"/>
    <property type="molecule type" value="Genomic_DNA"/>
</dbReference>
<accession>A0A976M4L0</accession>
<protein>
    <submittedName>
        <fullName evidence="1">Uncharacterized protein</fullName>
    </submittedName>
</protein>
<sequence length="325" mass="36823">MTRICDSSLVSANHKLGLGLSRVSLDRLCKKLTDPKTPNTCKLVSCIGANGWKQRLLVEKSFGLDPSKSSTLSGPLRPRSDLWELKAPGGPSLLLDSEMPNFENEVRSNLDNSSFIKLSALSSCIYVFLNESDFDVNDGEVKLSSNVLRFFEKLSKRIQFELTGSEKKVKNVFIILSDFKSFEKKVKMTKLNRGELEKELSKYFPKNLYIKQFNDKLDFAKDLKSTSTLSVQEVVEVLRSFTSNTQLASALDYLSTKSFQNMNRYVDESLEKALKNEEVEEFAKLYQAQLLDSRVSYYTLAMQLLVSCHYFIKSLSGKELSSEPV</sequence>
<gene>
    <name evidence="1" type="ORF">MACJ_000053</name>
</gene>
<proteinExistence type="predicted"/>
<dbReference type="Proteomes" id="UP000244803">
    <property type="component" value="Chromosome 1"/>
</dbReference>
<reference evidence="1" key="1">
    <citation type="submission" date="2022-07" db="EMBL/GenBank/DDBJ databases">
        <title>Evaluation of T. orientalis genome assembly methods using nanopore sequencing and analysis of variation between genomes.</title>
        <authorList>
            <person name="Yam J."/>
            <person name="Micallef M.L."/>
            <person name="Liu M."/>
            <person name="Djordjevic S.P."/>
            <person name="Bogema D.R."/>
            <person name="Jenkins C."/>
        </authorList>
    </citation>
    <scope>NUCLEOTIDE SEQUENCE</scope>
    <source>
        <strain evidence="1">Fish Creek</strain>
    </source>
</reference>
<dbReference type="AlphaFoldDB" id="A0A976M4L0"/>
<organism evidence="1 2">
    <name type="scientific">Theileria orientalis</name>
    <dbReference type="NCBI Taxonomy" id="68886"/>
    <lineage>
        <taxon>Eukaryota</taxon>
        <taxon>Sar</taxon>
        <taxon>Alveolata</taxon>
        <taxon>Apicomplexa</taxon>
        <taxon>Aconoidasida</taxon>
        <taxon>Piroplasmida</taxon>
        <taxon>Theileriidae</taxon>
        <taxon>Theileria</taxon>
    </lineage>
</organism>
<dbReference type="OrthoDB" id="361845at2759"/>
<evidence type="ECO:0000313" key="2">
    <source>
        <dbReference type="Proteomes" id="UP000244803"/>
    </source>
</evidence>